<protein>
    <submittedName>
        <fullName evidence="4">DUF3426 domain-containing protein</fullName>
    </submittedName>
</protein>
<evidence type="ECO:0000313" key="4">
    <source>
        <dbReference type="EMBL" id="MFG6204552.1"/>
    </source>
</evidence>
<feature type="compositionally biased region" description="Acidic residues" evidence="1">
    <location>
        <begin position="154"/>
        <end position="164"/>
    </location>
</feature>
<proteinExistence type="predicted"/>
<dbReference type="InterPro" id="IPR011723">
    <property type="entry name" value="Znf/thioredoxin_put"/>
</dbReference>
<comment type="caution">
    <text evidence="4">The sequence shown here is derived from an EMBL/GenBank/DDBJ whole genome shotgun (WGS) entry which is preliminary data.</text>
</comment>
<feature type="transmembrane region" description="Helical" evidence="2">
    <location>
        <begin position="260"/>
        <end position="280"/>
    </location>
</feature>
<feature type="domain" description="Zinc finger/thioredoxin putative" evidence="3">
    <location>
        <begin position="6"/>
        <end position="41"/>
    </location>
</feature>
<sequence length="414" mass="46397">MTDSFVTQCPHCQTSFRVSHAQLSVARGVVRCGSCLQVFNAAKQLLEQHAGKDALTPVAPPLAEAPSPSIDKTPAPRAISQKQWNASELDLDNLDLDQELARLEQREIQPTTELGRSREDALSARRDSPEPDDAAWPGSLFSEPADERTPLSEVEPDIEDIETLEPERTEPSLSLEPVDLDDEPRIPQLRLHDPIDPNARRERLSTSDDSDDDDLPSIAPLRKKRERAEPGVRAEVLQDLTDDPLQLDWQKRRSPWGRRLLWLLLVLIAAGGLAAQYIAYHFDELARQDQYRPWFQQICPQLGCTVPSKVDIARIKSSNLVVRSHPEFNGALVVDAIIYNRATFSQPFPLLELRFADLNGHLIASRRFKPGEYLKGDLEGLPEMPPQTPIHIALDILDPGPKAVNYSLSFHSPE</sequence>
<dbReference type="Pfam" id="PF11906">
    <property type="entry name" value="DUF3426"/>
    <property type="match status" value="1"/>
</dbReference>
<evidence type="ECO:0000259" key="3">
    <source>
        <dbReference type="Pfam" id="PF13719"/>
    </source>
</evidence>
<dbReference type="Pfam" id="PF13719">
    <property type="entry name" value="Zn_ribbon_5"/>
    <property type="match status" value="1"/>
</dbReference>
<keyword evidence="2" id="KW-1133">Transmembrane helix</keyword>
<dbReference type="InterPro" id="IPR021834">
    <property type="entry name" value="DUF3426"/>
</dbReference>
<keyword evidence="5" id="KW-1185">Reference proteome</keyword>
<gene>
    <name evidence="4" type="ORF">ACGSLL_09270</name>
</gene>
<name>A0ABW7D921_9PSED</name>
<feature type="region of interest" description="Disordered" evidence="1">
    <location>
        <begin position="104"/>
        <end position="230"/>
    </location>
</feature>
<organism evidence="4 5">
    <name type="scientific">Pseudomonas retamae</name>
    <dbReference type="NCBI Taxonomy" id="702110"/>
    <lineage>
        <taxon>Bacteria</taxon>
        <taxon>Pseudomonadati</taxon>
        <taxon>Pseudomonadota</taxon>
        <taxon>Gammaproteobacteria</taxon>
        <taxon>Pseudomonadales</taxon>
        <taxon>Pseudomonadaceae</taxon>
        <taxon>Pseudomonas</taxon>
    </lineage>
</organism>
<evidence type="ECO:0000313" key="5">
    <source>
        <dbReference type="Proteomes" id="UP001605918"/>
    </source>
</evidence>
<dbReference type="RefSeq" id="WP_394505153.1">
    <property type="nucleotide sequence ID" value="NZ_JBIEIL010000004.1"/>
</dbReference>
<evidence type="ECO:0000256" key="2">
    <source>
        <dbReference type="SAM" id="Phobius"/>
    </source>
</evidence>
<keyword evidence="2" id="KW-0472">Membrane</keyword>
<evidence type="ECO:0000256" key="1">
    <source>
        <dbReference type="SAM" id="MobiDB-lite"/>
    </source>
</evidence>
<accession>A0ABW7D921</accession>
<feature type="compositionally biased region" description="Basic and acidic residues" evidence="1">
    <location>
        <begin position="115"/>
        <end position="129"/>
    </location>
</feature>
<keyword evidence="2" id="KW-0812">Transmembrane</keyword>
<reference evidence="4 5" key="1">
    <citation type="submission" date="2024-10" db="EMBL/GenBank/DDBJ databases">
        <title>Whole genome of Pseudomonas sp Strain RB5.</title>
        <authorList>
            <person name="Selami N."/>
        </authorList>
    </citation>
    <scope>NUCLEOTIDE SEQUENCE [LARGE SCALE GENOMIC DNA]</scope>
    <source>
        <strain evidence="4 5">RB5</strain>
    </source>
</reference>
<dbReference type="Proteomes" id="UP001605918">
    <property type="component" value="Unassembled WGS sequence"/>
</dbReference>
<feature type="compositionally biased region" description="Basic and acidic residues" evidence="1">
    <location>
        <begin position="190"/>
        <end position="206"/>
    </location>
</feature>
<dbReference type="EMBL" id="JBIEIL010000004">
    <property type="protein sequence ID" value="MFG6204552.1"/>
    <property type="molecule type" value="Genomic_DNA"/>
</dbReference>
<dbReference type="NCBIfam" id="TIGR02098">
    <property type="entry name" value="MJ0042_CXXC"/>
    <property type="match status" value="1"/>
</dbReference>